<dbReference type="EC" id="3.4.21.53" evidence="1"/>
<feature type="domain" description="PDZ" evidence="2">
    <location>
        <begin position="149"/>
        <end position="202"/>
    </location>
</feature>
<dbReference type="PROSITE" id="PS50106">
    <property type="entry name" value="PDZ"/>
    <property type="match status" value="1"/>
</dbReference>
<dbReference type="InterPro" id="IPR008269">
    <property type="entry name" value="Lon_proteolytic"/>
</dbReference>
<dbReference type="PROSITE" id="PS51786">
    <property type="entry name" value="LON_PROTEOLYTIC"/>
    <property type="match status" value="1"/>
</dbReference>
<dbReference type="OrthoDB" id="2356897at2"/>
<dbReference type="GO" id="GO:0006508">
    <property type="term" value="P:proteolysis"/>
    <property type="evidence" value="ECO:0007669"/>
    <property type="project" value="UniProtKB-KW"/>
</dbReference>
<comment type="similarity">
    <text evidence="1">Belongs to the peptidase S16 family.</text>
</comment>
<dbReference type="SUPFAM" id="SSF54211">
    <property type="entry name" value="Ribosomal protein S5 domain 2-like"/>
    <property type="match status" value="1"/>
</dbReference>
<feature type="active site" evidence="1">
    <location>
        <position position="290"/>
    </location>
</feature>
<evidence type="ECO:0000259" key="3">
    <source>
        <dbReference type="PROSITE" id="PS51786"/>
    </source>
</evidence>
<keyword evidence="5" id="KW-1185">Reference proteome</keyword>
<dbReference type="AlphaFoldDB" id="K6WD04"/>
<dbReference type="InterPro" id="IPR001478">
    <property type="entry name" value="PDZ"/>
</dbReference>
<dbReference type="InterPro" id="IPR036034">
    <property type="entry name" value="PDZ_sf"/>
</dbReference>
<dbReference type="GO" id="GO:0004176">
    <property type="term" value="F:ATP-dependent peptidase activity"/>
    <property type="evidence" value="ECO:0007669"/>
    <property type="project" value="UniProtKB-UniRule"/>
</dbReference>
<dbReference type="InterPro" id="IPR027065">
    <property type="entry name" value="Lon_Prtase"/>
</dbReference>
<sequence>MSPRVSWQLSPRTRNRLIALLVVLAIAVAGLLYRPPYVILRAGPVFDTLGTTDGHDLVRVTGIPTYPTTGTLDLTTVAQYGGPGFEITTWDLLAAFLDPGAEIRRRDELYPPDTTRQQVQERTAAQMAGSQHNAAAVALRAIGKPEQAVVAQVLADGPAAGRLHADDIVLAVNGTAVTRASQVSSLIQEGGSTATLRVRRSGQEIDVAVPTRIDQGRRMVGIGLEAKFDDSIDVAIDAGNVGGPSAGMMFALAVYDKVTPGPLTGGQKIAGTGTVGIDGAVGPIGGITHKLVGAADAGATWFLAPAADCAEVVGNIPDGLQVAKVATFDEARQAVEQIGAGQGDRVPTCTP</sequence>
<dbReference type="SMART" id="SM00228">
    <property type="entry name" value="PDZ"/>
    <property type="match status" value="1"/>
</dbReference>
<dbReference type="RefSeq" id="WP_006593692.1">
    <property type="nucleotide sequence ID" value="NZ_BAHD01000058.1"/>
</dbReference>
<dbReference type="InterPro" id="IPR020568">
    <property type="entry name" value="Ribosomal_Su5_D2-typ_SF"/>
</dbReference>
<dbReference type="InterPro" id="IPR041489">
    <property type="entry name" value="PDZ_6"/>
</dbReference>
<dbReference type="GO" id="GO:0030163">
    <property type="term" value="P:protein catabolic process"/>
    <property type="evidence" value="ECO:0007669"/>
    <property type="project" value="InterPro"/>
</dbReference>
<dbReference type="EMBL" id="BAHD01000058">
    <property type="protein sequence ID" value="GAB97160.1"/>
    <property type="molecule type" value="Genomic_DNA"/>
</dbReference>
<dbReference type="InterPro" id="IPR014721">
    <property type="entry name" value="Ribsml_uS5_D2-typ_fold_subgr"/>
</dbReference>
<dbReference type="STRING" id="1184609.KILIM_058_00120"/>
<dbReference type="SUPFAM" id="SSF50156">
    <property type="entry name" value="PDZ domain-like"/>
    <property type="match status" value="1"/>
</dbReference>
<comment type="catalytic activity">
    <reaction evidence="1">
        <text>Hydrolysis of proteins in presence of ATP.</text>
        <dbReference type="EC" id="3.4.21.53"/>
    </reaction>
</comment>
<evidence type="ECO:0000259" key="2">
    <source>
        <dbReference type="PROSITE" id="PS50106"/>
    </source>
</evidence>
<dbReference type="Pfam" id="PF17820">
    <property type="entry name" value="PDZ_6"/>
    <property type="match status" value="1"/>
</dbReference>
<keyword evidence="1" id="KW-0720">Serine protease</keyword>
<organism evidence="4 5">
    <name type="scientific">Kineosphaera limosa NBRC 100340</name>
    <dbReference type="NCBI Taxonomy" id="1184609"/>
    <lineage>
        <taxon>Bacteria</taxon>
        <taxon>Bacillati</taxon>
        <taxon>Actinomycetota</taxon>
        <taxon>Actinomycetes</taxon>
        <taxon>Micrococcales</taxon>
        <taxon>Dermatophilaceae</taxon>
        <taxon>Kineosphaera</taxon>
    </lineage>
</organism>
<feature type="active site" evidence="1">
    <location>
        <position position="245"/>
    </location>
</feature>
<dbReference type="Gene3D" id="3.30.230.10">
    <property type="match status" value="1"/>
</dbReference>
<dbReference type="Proteomes" id="UP000008366">
    <property type="component" value="Unassembled WGS sequence"/>
</dbReference>
<evidence type="ECO:0000256" key="1">
    <source>
        <dbReference type="PROSITE-ProRule" id="PRU01122"/>
    </source>
</evidence>
<gene>
    <name evidence="4" type="ORF">KILIM_058_00120</name>
</gene>
<evidence type="ECO:0000313" key="5">
    <source>
        <dbReference type="Proteomes" id="UP000008366"/>
    </source>
</evidence>
<reference evidence="4 5" key="1">
    <citation type="submission" date="2012-08" db="EMBL/GenBank/DDBJ databases">
        <title>Whole genome shotgun sequence of Kineosphaera limosa NBRC 100340.</title>
        <authorList>
            <person name="Yoshida I."/>
            <person name="Isaki S."/>
            <person name="Hosoyama A."/>
            <person name="Tsuchikane K."/>
            <person name="Katsumata H."/>
            <person name="Ando Y."/>
            <person name="Ohji S."/>
            <person name="Hamada M."/>
            <person name="Tamura T."/>
            <person name="Yamazoe A."/>
            <person name="Yamazaki S."/>
            <person name="Fujita N."/>
        </authorList>
    </citation>
    <scope>NUCLEOTIDE SEQUENCE [LARGE SCALE GENOMIC DNA]</scope>
    <source>
        <strain evidence="4 5">NBRC 100340</strain>
    </source>
</reference>
<protein>
    <recommendedName>
        <fullName evidence="1">endopeptidase La</fullName>
        <ecNumber evidence="1">3.4.21.53</ecNumber>
    </recommendedName>
</protein>
<dbReference type="eggNOG" id="COG3480">
    <property type="taxonomic scope" value="Bacteria"/>
</dbReference>
<dbReference type="GO" id="GO:0004252">
    <property type="term" value="F:serine-type endopeptidase activity"/>
    <property type="evidence" value="ECO:0007669"/>
    <property type="project" value="UniProtKB-UniRule"/>
</dbReference>
<feature type="domain" description="Lon proteolytic" evidence="3">
    <location>
        <begin position="237"/>
        <end position="338"/>
    </location>
</feature>
<comment type="caution">
    <text evidence="4">The sequence shown here is derived from an EMBL/GenBank/DDBJ whole genome shotgun (WGS) entry which is preliminary data.</text>
</comment>
<dbReference type="GO" id="GO:0005524">
    <property type="term" value="F:ATP binding"/>
    <property type="evidence" value="ECO:0007669"/>
    <property type="project" value="InterPro"/>
</dbReference>
<evidence type="ECO:0000313" key="4">
    <source>
        <dbReference type="EMBL" id="GAB97160.1"/>
    </source>
</evidence>
<keyword evidence="1" id="KW-0645">Protease</keyword>
<proteinExistence type="inferred from homology"/>
<dbReference type="Pfam" id="PF05362">
    <property type="entry name" value="Lon_C"/>
    <property type="match status" value="1"/>
</dbReference>
<name>K6WD04_9MICO</name>
<keyword evidence="1" id="KW-0378">Hydrolase</keyword>
<dbReference type="PANTHER" id="PTHR10046">
    <property type="entry name" value="ATP DEPENDENT LON PROTEASE FAMILY MEMBER"/>
    <property type="match status" value="1"/>
</dbReference>
<accession>K6WD04</accession>